<dbReference type="NCBIfam" id="TIGR02250">
    <property type="entry name" value="FCP1_euk"/>
    <property type="match status" value="1"/>
</dbReference>
<dbReference type="EC" id="3.1.3.16" evidence="2 9"/>
<reference evidence="13" key="1">
    <citation type="submission" date="2007-07" db="EMBL/GenBank/DDBJ databases">
        <title>PCAP assembly of the Caenorhabditis remanei genome.</title>
        <authorList>
            <consortium name="The Caenorhabditis remanei Sequencing Consortium"/>
            <person name="Wilson R.K."/>
        </authorList>
    </citation>
    <scope>NUCLEOTIDE SEQUENCE [LARGE SCALE GENOMIC DNA]</scope>
    <source>
        <strain evidence="13">PB4641</strain>
    </source>
</reference>
<feature type="compositionally biased region" description="Acidic residues" evidence="10">
    <location>
        <begin position="483"/>
        <end position="503"/>
    </location>
</feature>
<evidence type="ECO:0000256" key="1">
    <source>
        <dbReference type="ARBA" id="ARBA00004123"/>
    </source>
</evidence>
<dbReference type="SMART" id="SM00292">
    <property type="entry name" value="BRCT"/>
    <property type="match status" value="1"/>
</dbReference>
<evidence type="ECO:0000256" key="3">
    <source>
        <dbReference type="ARBA" id="ARBA00022801"/>
    </source>
</evidence>
<dbReference type="InterPro" id="IPR036420">
    <property type="entry name" value="BRCT_dom_sf"/>
</dbReference>
<dbReference type="FunFam" id="3.40.50.10190:FF:000007">
    <property type="entry name" value="RNA polymerase II subunit A C-terminal domain phosphatase"/>
    <property type="match status" value="1"/>
</dbReference>
<dbReference type="InterPro" id="IPR036412">
    <property type="entry name" value="HAD-like_sf"/>
</dbReference>
<dbReference type="Proteomes" id="UP000008281">
    <property type="component" value="Unassembled WGS sequence"/>
</dbReference>
<comment type="catalytic activity">
    <reaction evidence="7 9">
        <text>O-phospho-L-seryl-[protein] + H2O = L-seryl-[protein] + phosphate</text>
        <dbReference type="Rhea" id="RHEA:20629"/>
        <dbReference type="Rhea" id="RHEA-COMP:9863"/>
        <dbReference type="Rhea" id="RHEA-COMP:11604"/>
        <dbReference type="ChEBI" id="CHEBI:15377"/>
        <dbReference type="ChEBI" id="CHEBI:29999"/>
        <dbReference type="ChEBI" id="CHEBI:43474"/>
        <dbReference type="ChEBI" id="CHEBI:83421"/>
        <dbReference type="EC" id="3.1.3.16"/>
    </reaction>
</comment>
<comment type="catalytic activity">
    <reaction evidence="8 9">
        <text>O-phospho-L-threonyl-[protein] + H2O = L-threonyl-[protein] + phosphate</text>
        <dbReference type="Rhea" id="RHEA:47004"/>
        <dbReference type="Rhea" id="RHEA-COMP:11060"/>
        <dbReference type="Rhea" id="RHEA-COMP:11605"/>
        <dbReference type="ChEBI" id="CHEBI:15377"/>
        <dbReference type="ChEBI" id="CHEBI:30013"/>
        <dbReference type="ChEBI" id="CHEBI:43474"/>
        <dbReference type="ChEBI" id="CHEBI:61977"/>
        <dbReference type="EC" id="3.1.3.16"/>
    </reaction>
</comment>
<dbReference type="InterPro" id="IPR039189">
    <property type="entry name" value="Fcp1"/>
</dbReference>
<feature type="compositionally biased region" description="Basic and acidic residues" evidence="10">
    <location>
        <begin position="587"/>
        <end position="602"/>
    </location>
</feature>
<evidence type="ECO:0000256" key="4">
    <source>
        <dbReference type="ARBA" id="ARBA00022912"/>
    </source>
</evidence>
<dbReference type="GO" id="GO:0005634">
    <property type="term" value="C:nucleus"/>
    <property type="evidence" value="ECO:0007669"/>
    <property type="project" value="UniProtKB-SubCell"/>
</dbReference>
<dbReference type="PROSITE" id="PS50969">
    <property type="entry name" value="FCP1"/>
    <property type="match status" value="1"/>
</dbReference>
<dbReference type="InterPro" id="IPR023214">
    <property type="entry name" value="HAD_sf"/>
</dbReference>
<feature type="domain" description="FCP1 homology" evidence="12">
    <location>
        <begin position="139"/>
        <end position="303"/>
    </location>
</feature>
<feature type="region of interest" description="Disordered" evidence="10">
    <location>
        <begin position="483"/>
        <end position="641"/>
    </location>
</feature>
<feature type="compositionally biased region" description="Acidic residues" evidence="10">
    <location>
        <begin position="560"/>
        <end position="576"/>
    </location>
</feature>
<dbReference type="Gene3D" id="3.40.50.10190">
    <property type="entry name" value="BRCT domain"/>
    <property type="match status" value="1"/>
</dbReference>
<evidence type="ECO:0000256" key="5">
    <source>
        <dbReference type="ARBA" id="ARBA00023242"/>
    </source>
</evidence>
<evidence type="ECO:0000256" key="7">
    <source>
        <dbReference type="ARBA" id="ARBA00047761"/>
    </source>
</evidence>
<feature type="compositionally biased region" description="Basic and acidic residues" evidence="10">
    <location>
        <begin position="519"/>
        <end position="541"/>
    </location>
</feature>
<dbReference type="CDD" id="cd07521">
    <property type="entry name" value="HAD_FCP1-like"/>
    <property type="match status" value="1"/>
</dbReference>
<keyword evidence="5 9" id="KW-0539">Nucleus</keyword>
<dbReference type="InterPro" id="IPR011947">
    <property type="entry name" value="FCP1_euk"/>
</dbReference>
<keyword evidence="3 9" id="KW-0378">Hydrolase</keyword>
<gene>
    <name evidence="13" type="primary">Cre-fcp-1</name>
    <name evidence="13" type="ORF">CRE_29783</name>
</gene>
<dbReference type="GO" id="GO:0008420">
    <property type="term" value="F:RNA polymerase II CTD heptapeptide repeat phosphatase activity"/>
    <property type="evidence" value="ECO:0007669"/>
    <property type="project" value="UniProtKB-UniRule"/>
</dbReference>
<evidence type="ECO:0000313" key="13">
    <source>
        <dbReference type="EMBL" id="EFP12671.1"/>
    </source>
</evidence>
<dbReference type="Gene3D" id="1.10.287.10">
    <property type="entry name" value="S15/NS1, RNA-binding"/>
    <property type="match status" value="1"/>
</dbReference>
<evidence type="ECO:0000256" key="2">
    <source>
        <dbReference type="ARBA" id="ARBA00013081"/>
    </source>
</evidence>
<protein>
    <recommendedName>
        <fullName evidence="6 9">RNA polymerase II subunit A C-terminal domain phosphatase</fullName>
        <ecNumber evidence="2 9">3.1.3.16</ecNumber>
    </recommendedName>
</protein>
<organism evidence="14">
    <name type="scientific">Caenorhabditis remanei</name>
    <name type="common">Caenorhabditis vulgaris</name>
    <dbReference type="NCBI Taxonomy" id="31234"/>
    <lineage>
        <taxon>Eukaryota</taxon>
        <taxon>Metazoa</taxon>
        <taxon>Ecdysozoa</taxon>
        <taxon>Nematoda</taxon>
        <taxon>Chromadorea</taxon>
        <taxon>Rhabditida</taxon>
        <taxon>Rhabditina</taxon>
        <taxon>Rhabditomorpha</taxon>
        <taxon>Rhabditoidea</taxon>
        <taxon>Rhabditidae</taxon>
        <taxon>Peloderinae</taxon>
        <taxon>Caenorhabditis</taxon>
    </lineage>
</organism>
<dbReference type="STRING" id="31234.E3LVS5"/>
<dbReference type="OrthoDB" id="10249888at2759"/>
<evidence type="ECO:0000313" key="14">
    <source>
        <dbReference type="Proteomes" id="UP000008281"/>
    </source>
</evidence>
<accession>E3LVS5</accession>
<dbReference type="Pfam" id="PF03031">
    <property type="entry name" value="NIF"/>
    <property type="match status" value="1"/>
</dbReference>
<evidence type="ECO:0000256" key="10">
    <source>
        <dbReference type="SAM" id="MobiDB-lite"/>
    </source>
</evidence>
<evidence type="ECO:0000256" key="6">
    <source>
        <dbReference type="ARBA" id="ARBA00040602"/>
    </source>
</evidence>
<dbReference type="eggNOG" id="KOG0323">
    <property type="taxonomic scope" value="Eukaryota"/>
</dbReference>
<dbReference type="FunCoup" id="E3LVS5">
    <property type="interactions" value="1865"/>
</dbReference>
<comment type="subcellular location">
    <subcellularLocation>
        <location evidence="1 9">Nucleus</location>
    </subcellularLocation>
</comment>
<dbReference type="PANTHER" id="PTHR23081:SF36">
    <property type="entry name" value="RNA POLYMERASE II SUBUNIT A C-TERMINAL DOMAIN PHOSPHATASE"/>
    <property type="match status" value="1"/>
</dbReference>
<dbReference type="Gene3D" id="3.40.50.1000">
    <property type="entry name" value="HAD superfamily/HAD-like"/>
    <property type="match status" value="1"/>
</dbReference>
<comment type="function">
    <text evidence="9">This promotes the activity of RNA polymerase II.</text>
</comment>
<proteinExistence type="predicted"/>
<keyword evidence="14" id="KW-1185">Reference proteome</keyword>
<dbReference type="PROSITE" id="PS50172">
    <property type="entry name" value="BRCT"/>
    <property type="match status" value="1"/>
</dbReference>
<dbReference type="SUPFAM" id="SSF56784">
    <property type="entry name" value="HAD-like"/>
    <property type="match status" value="1"/>
</dbReference>
<sequence>MEVIFEESAADCTAGHLKAIDGTFVIKDAVLLEFKIKGEVAGKIKTPCDGVVSFGKGLKPGVALSKGQVIATMSECQHDIVIKDMCGDCGKDLREKGGRAGQRKEQATANVSMIHHVPELIVSDSLAKKIGSADETNLITTRKLVLLVDLDQTIIHTSDKPMSADAEKHKDITKYNLHSRVYTTKLRPHTTEFLNKMAAMYEMHIVTYGQRQYAHRIAQILDPDARLFGQRILSRDELFSAQHKTRNLKALFPCGDNLVVIIDDRADVWQYSEALIQIKPYRFFKEVGDINAPKDSKEQMPVQIEDDAHEDRVLEEIERVLTNIHDKYYEKHDLKDGDQALLDVKEVIKEERHKVLDGCVIVFSGIVPTGEKLERTDIYRLCVQFGATIVPEVVEEVTHVVGARYGTTKVHQAHRLGKNVVTVQWVYACVEKWMKADEKQFELTKESTPPVGRPLGSKYVNDLSNMDTIGKAALADMNNEVDEALSDEDEDEGDNDDDEDDDGPENREDDKVQRHKRDKIADKEKIYQEDEKEKKSGRNEEPESSDAQGKGQKRKHCPEMDDGEEGSDSKDDDDEAPMSYKALLSRSRKEGRIVPESDKDDVFDVDDEKGHVAPTNMDDDDDDEDNEDEDVAESDDDDEFEDMAALIERQISDAADEKDDNHME</sequence>
<dbReference type="CDD" id="cd17729">
    <property type="entry name" value="BRCT_CTDP1"/>
    <property type="match status" value="1"/>
</dbReference>
<dbReference type="Pfam" id="PF00533">
    <property type="entry name" value="BRCT"/>
    <property type="match status" value="1"/>
</dbReference>
<name>E3LVS5_CAERE</name>
<dbReference type="PANTHER" id="PTHR23081">
    <property type="entry name" value="RNA POLYMERASE II CTD PHOSPHATASE"/>
    <property type="match status" value="1"/>
</dbReference>
<dbReference type="SMART" id="SM00577">
    <property type="entry name" value="CPDc"/>
    <property type="match status" value="1"/>
</dbReference>
<dbReference type="InterPro" id="IPR004274">
    <property type="entry name" value="FCP1_dom"/>
</dbReference>
<feature type="domain" description="BRCT" evidence="11">
    <location>
        <begin position="351"/>
        <end position="443"/>
    </location>
</feature>
<dbReference type="OMA" id="DQTVIHC"/>
<keyword evidence="4" id="KW-0904">Protein phosphatase</keyword>
<dbReference type="InterPro" id="IPR001357">
    <property type="entry name" value="BRCT_dom"/>
</dbReference>
<dbReference type="AlphaFoldDB" id="E3LVS5"/>
<evidence type="ECO:0000259" key="12">
    <source>
        <dbReference type="PROSITE" id="PS50969"/>
    </source>
</evidence>
<evidence type="ECO:0000259" key="11">
    <source>
        <dbReference type="PROSITE" id="PS50172"/>
    </source>
</evidence>
<dbReference type="HOGENOM" id="CLU_007683_1_1_1"/>
<feature type="compositionally biased region" description="Acidic residues" evidence="10">
    <location>
        <begin position="617"/>
        <end position="641"/>
    </location>
</feature>
<evidence type="ECO:0000256" key="8">
    <source>
        <dbReference type="ARBA" id="ARBA00048336"/>
    </source>
</evidence>
<dbReference type="SUPFAM" id="SSF52113">
    <property type="entry name" value="BRCT domain"/>
    <property type="match status" value="1"/>
</dbReference>
<dbReference type="EMBL" id="DS268416">
    <property type="protein sequence ID" value="EFP12671.1"/>
    <property type="molecule type" value="Genomic_DNA"/>
</dbReference>
<dbReference type="InParanoid" id="E3LVS5"/>
<evidence type="ECO:0000256" key="9">
    <source>
        <dbReference type="RuleBase" id="RU366066"/>
    </source>
</evidence>